<name>A0ABV7V6Y1_9SPHN</name>
<dbReference type="Proteomes" id="UP001595683">
    <property type="component" value="Unassembled WGS sequence"/>
</dbReference>
<gene>
    <name evidence="1" type="ORF">ACFOOT_16070</name>
</gene>
<dbReference type="RefSeq" id="WP_191325814.1">
    <property type="nucleotide sequence ID" value="NZ_BMZP01000022.1"/>
</dbReference>
<accession>A0ABV7V6Y1</accession>
<evidence type="ECO:0000313" key="1">
    <source>
        <dbReference type="EMBL" id="MFC3672934.1"/>
    </source>
</evidence>
<evidence type="ECO:0000313" key="2">
    <source>
        <dbReference type="Proteomes" id="UP001595683"/>
    </source>
</evidence>
<organism evidence="1 2">
    <name type="scientific">Novosphingobium pokkalii</name>
    <dbReference type="NCBI Taxonomy" id="1770194"/>
    <lineage>
        <taxon>Bacteria</taxon>
        <taxon>Pseudomonadati</taxon>
        <taxon>Pseudomonadota</taxon>
        <taxon>Alphaproteobacteria</taxon>
        <taxon>Sphingomonadales</taxon>
        <taxon>Sphingomonadaceae</taxon>
        <taxon>Novosphingobium</taxon>
    </lineage>
</organism>
<dbReference type="EMBL" id="JBHRYE010000027">
    <property type="protein sequence ID" value="MFC3672934.1"/>
    <property type="molecule type" value="Genomic_DNA"/>
</dbReference>
<proteinExistence type="predicted"/>
<reference evidence="2" key="1">
    <citation type="journal article" date="2019" name="Int. J. Syst. Evol. Microbiol.">
        <title>The Global Catalogue of Microorganisms (GCM) 10K type strain sequencing project: providing services to taxonomists for standard genome sequencing and annotation.</title>
        <authorList>
            <consortium name="The Broad Institute Genomics Platform"/>
            <consortium name="The Broad Institute Genome Sequencing Center for Infectious Disease"/>
            <person name="Wu L."/>
            <person name="Ma J."/>
        </authorList>
    </citation>
    <scope>NUCLEOTIDE SEQUENCE [LARGE SCALE GENOMIC DNA]</scope>
    <source>
        <strain evidence="2">KCTC 42224</strain>
    </source>
</reference>
<sequence length="146" mass="15716">MNFVTSGSSWWQGRLARCTARPEELTALADRCELLSPDEQRLGFERALRTLGDVTLAPEGMPADGDSLWVSLLADSGAYESAVLALLPPTAVFSGGRLVDGRFVAQVVLPSGAGAHSREARSLAMAWLAALLRALAREMIEERPLH</sequence>
<comment type="caution">
    <text evidence="1">The sequence shown here is derived from an EMBL/GenBank/DDBJ whole genome shotgun (WGS) entry which is preliminary data.</text>
</comment>
<protein>
    <submittedName>
        <fullName evidence="1">Uncharacterized protein</fullName>
    </submittedName>
</protein>
<keyword evidence="2" id="KW-1185">Reference proteome</keyword>